<comment type="similarity">
    <text evidence="2">Belongs to the SusD family.</text>
</comment>
<comment type="subcellular location">
    <subcellularLocation>
        <location evidence="1">Cell outer membrane</location>
    </subcellularLocation>
</comment>
<dbReference type="Pfam" id="PF07980">
    <property type="entry name" value="SusD_RagB"/>
    <property type="match status" value="1"/>
</dbReference>
<evidence type="ECO:0000313" key="9">
    <source>
        <dbReference type="Proteomes" id="UP000557307"/>
    </source>
</evidence>
<evidence type="ECO:0000256" key="3">
    <source>
        <dbReference type="ARBA" id="ARBA00022729"/>
    </source>
</evidence>
<comment type="caution">
    <text evidence="8">The sequence shown here is derived from an EMBL/GenBank/DDBJ whole genome shotgun (WGS) entry which is preliminary data.</text>
</comment>
<evidence type="ECO:0008006" key="10">
    <source>
        <dbReference type="Google" id="ProtNLM"/>
    </source>
</evidence>
<dbReference type="Proteomes" id="UP000557307">
    <property type="component" value="Unassembled WGS sequence"/>
</dbReference>
<dbReference type="Gene3D" id="1.25.40.390">
    <property type="match status" value="1"/>
</dbReference>
<dbReference type="InterPro" id="IPR012944">
    <property type="entry name" value="SusD_RagB_dom"/>
</dbReference>
<feature type="domain" description="RagB/SusD" evidence="6">
    <location>
        <begin position="255"/>
        <end position="549"/>
    </location>
</feature>
<sequence length="549" mass="62445">MKKILIAGLLLLSLTNCKDYLTEVNKSEILADEYYRTATGYENLVNSAYSSLRGIYKAPWVFMAGTDMYVEGRGAQPEGISEYRNLAANDGNVTTFYSDTYRAIQRCNAAIHYNSLTESTATLPARLGEMKFLRAYYYFLLVQQFGGVSIVDELIDSPVLSFSRNSAEEVYSFVIAEMREALNLVPEASGTPFGRVNKRAVQHYLAKVHLTRGYETFAANDDFAQAASLADAAINGQGLTLSFEEVFWPGNERNNEILFSIQYDRVSMNNLQNDGSNQNYYFGPYMGGEGNLYGYPNRSYNLNPTMYLFDLYTQQDARFEGTFMLTYYERYYDYYDKRNDRANLNVKYFYAPRWVDPEAWRAQDPVRRSATIIHPYSTKWEAMPGGLDNATPAIRKFDDPTSLFSSGGSSSRDVFLARLAETYLVAAEAYLKLNQPATAAERINVVRRRADKSGTGAMQITAADVTIDYILDERARELAGEYHRWFDLKRTGKLVERTRLHNRPIREKYFNNGINPFEGTGGTLKILRPIPQNALDLNQNESFTQNPGY</sequence>
<gene>
    <name evidence="8" type="ORF">HNQ92_001858</name>
</gene>
<evidence type="ECO:0000313" key="8">
    <source>
        <dbReference type="EMBL" id="MBB5283732.1"/>
    </source>
</evidence>
<evidence type="ECO:0000256" key="2">
    <source>
        <dbReference type="ARBA" id="ARBA00006275"/>
    </source>
</evidence>
<proteinExistence type="inferred from homology"/>
<name>A0A840TQA4_9BACT</name>
<dbReference type="EMBL" id="JACHGF010000002">
    <property type="protein sequence ID" value="MBB5283732.1"/>
    <property type="molecule type" value="Genomic_DNA"/>
</dbReference>
<keyword evidence="3" id="KW-0732">Signal</keyword>
<dbReference type="InterPro" id="IPR011990">
    <property type="entry name" value="TPR-like_helical_dom_sf"/>
</dbReference>
<protein>
    <recommendedName>
        <fullName evidence="10">RagB/SusD family nutrient uptake outer membrane protein</fullName>
    </recommendedName>
</protein>
<dbReference type="Pfam" id="PF14322">
    <property type="entry name" value="SusD-like_3"/>
    <property type="match status" value="1"/>
</dbReference>
<keyword evidence="4" id="KW-0472">Membrane</keyword>
<evidence type="ECO:0000256" key="4">
    <source>
        <dbReference type="ARBA" id="ARBA00023136"/>
    </source>
</evidence>
<feature type="domain" description="SusD-like N-terminal" evidence="7">
    <location>
        <begin position="86"/>
        <end position="210"/>
    </location>
</feature>
<dbReference type="AlphaFoldDB" id="A0A840TQA4"/>
<evidence type="ECO:0000259" key="7">
    <source>
        <dbReference type="Pfam" id="PF14322"/>
    </source>
</evidence>
<dbReference type="RefSeq" id="WP_184173378.1">
    <property type="nucleotide sequence ID" value="NZ_JACHGF010000002.1"/>
</dbReference>
<dbReference type="InterPro" id="IPR033985">
    <property type="entry name" value="SusD-like_N"/>
</dbReference>
<organism evidence="8 9">
    <name type="scientific">Rhabdobacter roseus</name>
    <dbReference type="NCBI Taxonomy" id="1655419"/>
    <lineage>
        <taxon>Bacteria</taxon>
        <taxon>Pseudomonadati</taxon>
        <taxon>Bacteroidota</taxon>
        <taxon>Cytophagia</taxon>
        <taxon>Cytophagales</taxon>
        <taxon>Cytophagaceae</taxon>
        <taxon>Rhabdobacter</taxon>
    </lineage>
</organism>
<accession>A0A840TQA4</accession>
<dbReference type="SUPFAM" id="SSF48452">
    <property type="entry name" value="TPR-like"/>
    <property type="match status" value="1"/>
</dbReference>
<dbReference type="GO" id="GO:0009279">
    <property type="term" value="C:cell outer membrane"/>
    <property type="evidence" value="ECO:0007669"/>
    <property type="project" value="UniProtKB-SubCell"/>
</dbReference>
<keyword evidence="5" id="KW-0998">Cell outer membrane</keyword>
<reference evidence="8 9" key="1">
    <citation type="submission" date="2020-08" db="EMBL/GenBank/DDBJ databases">
        <title>Genomic Encyclopedia of Type Strains, Phase IV (KMG-IV): sequencing the most valuable type-strain genomes for metagenomic binning, comparative biology and taxonomic classification.</title>
        <authorList>
            <person name="Goeker M."/>
        </authorList>
    </citation>
    <scope>NUCLEOTIDE SEQUENCE [LARGE SCALE GENOMIC DNA]</scope>
    <source>
        <strain evidence="8 9">DSM 105074</strain>
    </source>
</reference>
<evidence type="ECO:0000256" key="5">
    <source>
        <dbReference type="ARBA" id="ARBA00023237"/>
    </source>
</evidence>
<keyword evidence="9" id="KW-1185">Reference proteome</keyword>
<evidence type="ECO:0000259" key="6">
    <source>
        <dbReference type="Pfam" id="PF07980"/>
    </source>
</evidence>
<evidence type="ECO:0000256" key="1">
    <source>
        <dbReference type="ARBA" id="ARBA00004442"/>
    </source>
</evidence>